<dbReference type="InterPro" id="IPR027417">
    <property type="entry name" value="P-loop_NTPase"/>
</dbReference>
<accession>A0A941IR90</accession>
<evidence type="ECO:0000313" key="3">
    <source>
        <dbReference type="EMBL" id="MBR7833698.1"/>
    </source>
</evidence>
<evidence type="ECO:0000256" key="1">
    <source>
        <dbReference type="SAM" id="MobiDB-lite"/>
    </source>
</evidence>
<evidence type="ECO:0000259" key="2">
    <source>
        <dbReference type="Pfam" id="PF14490"/>
    </source>
</evidence>
<reference evidence="3" key="1">
    <citation type="submission" date="2021-04" db="EMBL/GenBank/DDBJ databases">
        <title>Genome based classification of Actinospica acidithermotolerans sp. nov., an actinobacterium isolated from an Indonesian hot spring.</title>
        <authorList>
            <person name="Kusuma A.B."/>
            <person name="Putra K.E."/>
            <person name="Nafisah S."/>
            <person name="Loh J."/>
            <person name="Nouioui I."/>
            <person name="Goodfellow M."/>
        </authorList>
    </citation>
    <scope>NUCLEOTIDE SEQUENCE</scope>
    <source>
        <strain evidence="3">CSCA 57</strain>
    </source>
</reference>
<gene>
    <name evidence="3" type="ORF">KDL01_10510</name>
</gene>
<dbReference type="EMBL" id="JAGSOG010000037">
    <property type="protein sequence ID" value="MBR7833698.1"/>
    <property type="molecule type" value="Genomic_DNA"/>
</dbReference>
<dbReference type="RefSeq" id="WP_212528217.1">
    <property type="nucleotide sequence ID" value="NZ_JAGSOG010000037.1"/>
</dbReference>
<keyword evidence="4" id="KW-1185">Reference proteome</keyword>
<dbReference type="AlphaFoldDB" id="A0A941IR90"/>
<protein>
    <recommendedName>
        <fullName evidence="2">ATP-dependent RecD2 DNA helicase-like helix-hairpin-helix domain-containing protein</fullName>
    </recommendedName>
</protein>
<feature type="region of interest" description="Disordered" evidence="1">
    <location>
        <begin position="511"/>
        <end position="530"/>
    </location>
</feature>
<evidence type="ECO:0000313" key="4">
    <source>
        <dbReference type="Proteomes" id="UP000675781"/>
    </source>
</evidence>
<dbReference type="Gene3D" id="3.40.50.300">
    <property type="entry name" value="P-loop containing nucleotide triphosphate hydrolases"/>
    <property type="match status" value="2"/>
</dbReference>
<name>A0A941IR90_9ACTN</name>
<sequence>MSEQGGTREEPAVGGEVAQWLAELGAPPGFARTLRAELGAQAEELLAENPWLVLEFPQVRPDSADLLARRLLRLGGKEEALADPRRSRALVSWLLARAARRGDTAAAADAVTQELKALGVPDPVGAVADAVENGAALVFADRAAIQAAQDRAARAADEDEDADFEALDAGDDDDPVAMLTSPYTLLALDQWAFLEQSAAEAVQRLLATATPLDGEAVTVAAVEAVPGGQATIERVRRVVEAVAEQGLTLVTGGSALLPGQVAAAFPGAVLASPSPAGLRALAAEGFAALDLRALAEQAQFYAEAPVIVLADAQLIPLELGANLLELLPDGAHLALCGDPATLPAAGAGRLLRDLLEIDDPEFGGAVPRVELKTRPSGPLTALVEAVRYGGLPPMEILGDGQSTEVKIIPVRDPAETRLRTTQLVTDSIPRALGFQGADVQAVAVREQGPAGADDLNAALKERLNPGPGVCAGLDAGDRVVVREGAGLAEFGLRGGETGTVTAADAQGLTVRLDPPHGAAPRGRGPKQDGAESVEAAETLESVEAEAAEAVAPIPVLDLEDGPAEPREITLDAVQARGLRHAWVLTLREAQGGHWPAVVAVFDGGSAAALTRAAVLGAFVPADSHLSIVHGAGRALAEAVEQRPHSPCRTRLAQAVYS</sequence>
<dbReference type="SUPFAM" id="SSF52540">
    <property type="entry name" value="P-loop containing nucleoside triphosphate hydrolases"/>
    <property type="match status" value="1"/>
</dbReference>
<comment type="caution">
    <text evidence="3">The sequence shown here is derived from an EMBL/GenBank/DDBJ whole genome shotgun (WGS) entry which is preliminary data.</text>
</comment>
<dbReference type="Pfam" id="PF14490">
    <property type="entry name" value="HHH_RecD2"/>
    <property type="match status" value="1"/>
</dbReference>
<feature type="domain" description="ATP-dependent RecD2 DNA helicase-like helix-hairpin-helix" evidence="2">
    <location>
        <begin position="16"/>
        <end position="104"/>
    </location>
</feature>
<dbReference type="InterPro" id="IPR029493">
    <property type="entry name" value="RecD2-like_HHH"/>
</dbReference>
<dbReference type="Gene3D" id="2.30.30.940">
    <property type="match status" value="1"/>
</dbReference>
<organism evidence="3 4">
    <name type="scientific">Actinospica durhamensis</name>
    <dbReference type="NCBI Taxonomy" id="1508375"/>
    <lineage>
        <taxon>Bacteria</taxon>
        <taxon>Bacillati</taxon>
        <taxon>Actinomycetota</taxon>
        <taxon>Actinomycetes</taxon>
        <taxon>Catenulisporales</taxon>
        <taxon>Actinospicaceae</taxon>
        <taxon>Actinospica</taxon>
    </lineage>
</organism>
<proteinExistence type="predicted"/>
<dbReference type="Proteomes" id="UP000675781">
    <property type="component" value="Unassembled WGS sequence"/>
</dbReference>